<comment type="caution">
    <text evidence="5">The sequence shown here is derived from an EMBL/GenBank/DDBJ whole genome shotgun (WGS) entry which is preliminary data.</text>
</comment>
<dbReference type="SMART" id="SM00866">
    <property type="entry name" value="UTRA"/>
    <property type="match status" value="1"/>
</dbReference>
<keyword evidence="3" id="KW-0804">Transcription</keyword>
<accession>A0ABX1RY43</accession>
<dbReference type="PANTHER" id="PTHR44846:SF1">
    <property type="entry name" value="MANNOSYL-D-GLYCERATE TRANSPORT_METABOLISM SYSTEM REPRESSOR MNGR-RELATED"/>
    <property type="match status" value="1"/>
</dbReference>
<protein>
    <submittedName>
        <fullName evidence="5">GntR family transcriptional regulator</fullName>
    </submittedName>
</protein>
<gene>
    <name evidence="5" type="ORF">HHX25_10650</name>
</gene>
<dbReference type="PANTHER" id="PTHR44846">
    <property type="entry name" value="MANNOSYL-D-GLYCERATE TRANSPORT/METABOLISM SYSTEM REPRESSOR MNGR-RELATED"/>
    <property type="match status" value="1"/>
</dbReference>
<dbReference type="InterPro" id="IPR011663">
    <property type="entry name" value="UTRA"/>
</dbReference>
<name>A0ABX1RY43_9FLAO</name>
<dbReference type="InterPro" id="IPR036388">
    <property type="entry name" value="WH-like_DNA-bd_sf"/>
</dbReference>
<dbReference type="SUPFAM" id="SSF64288">
    <property type="entry name" value="Chorismate lyase-like"/>
    <property type="match status" value="1"/>
</dbReference>
<organism evidence="5 6">
    <name type="scientific">Flavivirga algicola</name>
    <dbReference type="NCBI Taxonomy" id="2729136"/>
    <lineage>
        <taxon>Bacteria</taxon>
        <taxon>Pseudomonadati</taxon>
        <taxon>Bacteroidota</taxon>
        <taxon>Flavobacteriia</taxon>
        <taxon>Flavobacteriales</taxon>
        <taxon>Flavobacteriaceae</taxon>
        <taxon>Flavivirga</taxon>
    </lineage>
</organism>
<dbReference type="RefSeq" id="WP_169672976.1">
    <property type="nucleotide sequence ID" value="NZ_JABBHF010000005.1"/>
</dbReference>
<proteinExistence type="predicted"/>
<dbReference type="SUPFAM" id="SSF46785">
    <property type="entry name" value="Winged helix' DNA-binding domain"/>
    <property type="match status" value="1"/>
</dbReference>
<keyword evidence="2" id="KW-0238">DNA-binding</keyword>
<dbReference type="Gene3D" id="3.40.1410.10">
    <property type="entry name" value="Chorismate lyase-like"/>
    <property type="match status" value="1"/>
</dbReference>
<dbReference type="EMBL" id="JABBHF010000005">
    <property type="protein sequence ID" value="NMH87968.1"/>
    <property type="molecule type" value="Genomic_DNA"/>
</dbReference>
<dbReference type="InterPro" id="IPR000524">
    <property type="entry name" value="Tscrpt_reg_HTH_GntR"/>
</dbReference>
<dbReference type="SMART" id="SM00345">
    <property type="entry name" value="HTH_GNTR"/>
    <property type="match status" value="1"/>
</dbReference>
<evidence type="ECO:0000256" key="3">
    <source>
        <dbReference type="ARBA" id="ARBA00023163"/>
    </source>
</evidence>
<keyword evidence="1" id="KW-0805">Transcription regulation</keyword>
<dbReference type="PROSITE" id="PS50949">
    <property type="entry name" value="HTH_GNTR"/>
    <property type="match status" value="1"/>
</dbReference>
<evidence type="ECO:0000313" key="6">
    <source>
        <dbReference type="Proteomes" id="UP000746690"/>
    </source>
</evidence>
<evidence type="ECO:0000256" key="1">
    <source>
        <dbReference type="ARBA" id="ARBA00023015"/>
    </source>
</evidence>
<dbReference type="Pfam" id="PF07702">
    <property type="entry name" value="UTRA"/>
    <property type="match status" value="1"/>
</dbReference>
<sequence>MEVKTPLYHKVYTYLLDKIKKDYQPGDLLPTQSEIATATETSLITVKRAIKELETDGYLESKPGKGTIIRRPQIIDNHIGVSSWTDSITSQGSVPSTKWVKIKQKAPIATIANSLELKAREKAVTVERLRLIENKPICLMTNHIAARLAPGLNKDTSIGESLYTYLKDQYNLIGILAEEQVYAREATIYEKKTLQLKTPIVLVIERLSFLANKTPFEFSSIIAAADSYVYRSKQINKTVDSKTLNDLLKTESKY</sequence>
<keyword evidence="6" id="KW-1185">Reference proteome</keyword>
<dbReference type="Pfam" id="PF00392">
    <property type="entry name" value="GntR"/>
    <property type="match status" value="1"/>
</dbReference>
<reference evidence="5 6" key="1">
    <citation type="submission" date="2020-04" db="EMBL/GenBank/DDBJ databases">
        <title>A Flavivirga sp. nov.</title>
        <authorList>
            <person name="Sun X."/>
        </authorList>
    </citation>
    <scope>NUCLEOTIDE SEQUENCE [LARGE SCALE GENOMIC DNA]</scope>
    <source>
        <strain evidence="5 6">Y03</strain>
    </source>
</reference>
<dbReference type="Gene3D" id="1.10.10.10">
    <property type="entry name" value="Winged helix-like DNA-binding domain superfamily/Winged helix DNA-binding domain"/>
    <property type="match status" value="1"/>
</dbReference>
<evidence type="ECO:0000259" key="4">
    <source>
        <dbReference type="PROSITE" id="PS50949"/>
    </source>
</evidence>
<dbReference type="Proteomes" id="UP000746690">
    <property type="component" value="Unassembled WGS sequence"/>
</dbReference>
<dbReference type="InterPro" id="IPR028978">
    <property type="entry name" value="Chorismate_lyase_/UTRA_dom_sf"/>
</dbReference>
<evidence type="ECO:0000313" key="5">
    <source>
        <dbReference type="EMBL" id="NMH87968.1"/>
    </source>
</evidence>
<dbReference type="CDD" id="cd07377">
    <property type="entry name" value="WHTH_GntR"/>
    <property type="match status" value="1"/>
</dbReference>
<feature type="domain" description="HTH gntR-type" evidence="4">
    <location>
        <begin position="5"/>
        <end position="72"/>
    </location>
</feature>
<dbReference type="InterPro" id="IPR050679">
    <property type="entry name" value="Bact_HTH_transcr_reg"/>
</dbReference>
<evidence type="ECO:0000256" key="2">
    <source>
        <dbReference type="ARBA" id="ARBA00023125"/>
    </source>
</evidence>
<dbReference type="InterPro" id="IPR036390">
    <property type="entry name" value="WH_DNA-bd_sf"/>
</dbReference>